<evidence type="ECO:0000313" key="4">
    <source>
        <dbReference type="Proteomes" id="UP001596175"/>
    </source>
</evidence>
<keyword evidence="2" id="KW-1133">Transmembrane helix</keyword>
<sequence>MTDRSGRTRADYERGLPDHHDPTAGFGGAAPTYSALTLRAVLATFGLLSSIAGVVVFLVVLYLPWAAVAFGAVALVCLVDLVWVLHRKARGEPG</sequence>
<evidence type="ECO:0000256" key="1">
    <source>
        <dbReference type="SAM" id="MobiDB-lite"/>
    </source>
</evidence>
<proteinExistence type="predicted"/>
<feature type="compositionally biased region" description="Basic and acidic residues" evidence="1">
    <location>
        <begin position="1"/>
        <end position="22"/>
    </location>
</feature>
<dbReference type="Proteomes" id="UP001596175">
    <property type="component" value="Unassembled WGS sequence"/>
</dbReference>
<evidence type="ECO:0000313" key="3">
    <source>
        <dbReference type="EMBL" id="MFC5137514.1"/>
    </source>
</evidence>
<dbReference type="RefSeq" id="WP_378019742.1">
    <property type="nucleotide sequence ID" value="NZ_JBHSKG010000002.1"/>
</dbReference>
<keyword evidence="2" id="KW-0472">Membrane</keyword>
<feature type="region of interest" description="Disordered" evidence="1">
    <location>
        <begin position="1"/>
        <end position="24"/>
    </location>
</feature>
<name>A0ABV9ZAY0_9PSEU</name>
<organism evidence="3 4">
    <name type="scientific">Actinomycetospora rhizophila</name>
    <dbReference type="NCBI Taxonomy" id="1416876"/>
    <lineage>
        <taxon>Bacteria</taxon>
        <taxon>Bacillati</taxon>
        <taxon>Actinomycetota</taxon>
        <taxon>Actinomycetes</taxon>
        <taxon>Pseudonocardiales</taxon>
        <taxon>Pseudonocardiaceae</taxon>
        <taxon>Actinomycetospora</taxon>
    </lineage>
</organism>
<accession>A0ABV9ZAY0</accession>
<dbReference type="Pfam" id="PF19870">
    <property type="entry name" value="DUF6343"/>
    <property type="match status" value="1"/>
</dbReference>
<feature type="transmembrane region" description="Helical" evidence="2">
    <location>
        <begin position="40"/>
        <end position="59"/>
    </location>
</feature>
<comment type="caution">
    <text evidence="3">The sequence shown here is derived from an EMBL/GenBank/DDBJ whole genome shotgun (WGS) entry which is preliminary data.</text>
</comment>
<feature type="transmembrane region" description="Helical" evidence="2">
    <location>
        <begin position="65"/>
        <end position="85"/>
    </location>
</feature>
<reference evidence="4" key="1">
    <citation type="journal article" date="2019" name="Int. J. Syst. Evol. Microbiol.">
        <title>The Global Catalogue of Microorganisms (GCM) 10K type strain sequencing project: providing services to taxonomists for standard genome sequencing and annotation.</title>
        <authorList>
            <consortium name="The Broad Institute Genomics Platform"/>
            <consortium name="The Broad Institute Genome Sequencing Center for Infectious Disease"/>
            <person name="Wu L."/>
            <person name="Ma J."/>
        </authorList>
    </citation>
    <scope>NUCLEOTIDE SEQUENCE [LARGE SCALE GENOMIC DNA]</scope>
    <source>
        <strain evidence="4">XZYJ18</strain>
    </source>
</reference>
<evidence type="ECO:0000256" key="2">
    <source>
        <dbReference type="SAM" id="Phobius"/>
    </source>
</evidence>
<dbReference type="InterPro" id="IPR045924">
    <property type="entry name" value="DUF6343"/>
</dbReference>
<keyword evidence="2" id="KW-0812">Transmembrane</keyword>
<dbReference type="EMBL" id="JBHSKG010000002">
    <property type="protein sequence ID" value="MFC5137514.1"/>
    <property type="molecule type" value="Genomic_DNA"/>
</dbReference>
<protein>
    <submittedName>
        <fullName evidence="3">DUF6343 family protein</fullName>
    </submittedName>
</protein>
<keyword evidence="4" id="KW-1185">Reference proteome</keyword>
<gene>
    <name evidence="3" type="ORF">ACFPK1_04670</name>
</gene>